<dbReference type="InterPro" id="IPR052029">
    <property type="entry name" value="PpiD_chaperone"/>
</dbReference>
<reference evidence="10 11" key="1">
    <citation type="submission" date="2019-08" db="EMBL/GenBank/DDBJ databases">
        <authorList>
            <person name="Ye J."/>
        </authorList>
    </citation>
    <scope>NUCLEOTIDE SEQUENCE [LARGE SCALE GENOMIC DNA]</scope>
    <source>
        <strain evidence="10 11">TK008</strain>
    </source>
</reference>
<dbReference type="Pfam" id="PF13624">
    <property type="entry name" value="SurA_N_3"/>
    <property type="match status" value="1"/>
</dbReference>
<dbReference type="SUPFAM" id="SSF109998">
    <property type="entry name" value="Triger factor/SurA peptide-binding domain-like"/>
    <property type="match status" value="1"/>
</dbReference>
<keyword evidence="10" id="KW-0413">Isomerase</keyword>
<evidence type="ECO:0000256" key="3">
    <source>
        <dbReference type="ARBA" id="ARBA00022692"/>
    </source>
</evidence>
<keyword evidence="4" id="KW-1133">Transmembrane helix</keyword>
<dbReference type="Proteomes" id="UP000321562">
    <property type="component" value="Unassembled WGS sequence"/>
</dbReference>
<keyword evidence="6" id="KW-0143">Chaperone</keyword>
<keyword evidence="3" id="KW-0812">Transmembrane</keyword>
<dbReference type="PANTHER" id="PTHR47529">
    <property type="entry name" value="PEPTIDYL-PROLYL CIS-TRANS ISOMERASE D"/>
    <property type="match status" value="1"/>
</dbReference>
<evidence type="ECO:0000313" key="11">
    <source>
        <dbReference type="Proteomes" id="UP000321562"/>
    </source>
</evidence>
<keyword evidence="11" id="KW-1185">Reference proteome</keyword>
<evidence type="ECO:0000313" key="10">
    <source>
        <dbReference type="EMBL" id="TXB71342.1"/>
    </source>
</evidence>
<evidence type="ECO:0000259" key="9">
    <source>
        <dbReference type="Pfam" id="PF13145"/>
    </source>
</evidence>
<evidence type="ECO:0000256" key="6">
    <source>
        <dbReference type="ARBA" id="ARBA00023186"/>
    </source>
</evidence>
<dbReference type="Gene3D" id="1.10.4030.10">
    <property type="entry name" value="Porin chaperone SurA, peptide-binding domain"/>
    <property type="match status" value="1"/>
</dbReference>
<dbReference type="InterPro" id="IPR000297">
    <property type="entry name" value="PPIase_PpiC"/>
</dbReference>
<dbReference type="SUPFAM" id="SSF54534">
    <property type="entry name" value="FKBP-like"/>
    <property type="match status" value="1"/>
</dbReference>
<dbReference type="AlphaFoldDB" id="A0A5C6SBJ1"/>
<dbReference type="PANTHER" id="PTHR47529:SF1">
    <property type="entry name" value="PERIPLASMIC CHAPERONE PPID"/>
    <property type="match status" value="1"/>
</dbReference>
<dbReference type="InterPro" id="IPR027304">
    <property type="entry name" value="Trigger_fact/SurA_dom_sf"/>
</dbReference>
<accession>A0A5C6SBJ1</accession>
<name>A0A5C6SBJ1_9RHOB</name>
<protein>
    <submittedName>
        <fullName evidence="10">Peptidylprolyl isomerase</fullName>
    </submittedName>
</protein>
<evidence type="ECO:0000256" key="5">
    <source>
        <dbReference type="ARBA" id="ARBA00023136"/>
    </source>
</evidence>
<keyword evidence="2" id="KW-1003">Cell membrane</keyword>
<keyword evidence="5" id="KW-0472">Membrane</keyword>
<evidence type="ECO:0000256" key="1">
    <source>
        <dbReference type="ARBA" id="ARBA00004401"/>
    </source>
</evidence>
<proteinExistence type="inferred from homology"/>
<dbReference type="OrthoDB" id="9768393at2"/>
<feature type="domain" description="PpiC" evidence="9">
    <location>
        <begin position="242"/>
        <end position="358"/>
    </location>
</feature>
<evidence type="ECO:0000256" key="8">
    <source>
        <dbReference type="SAM" id="MobiDB-lite"/>
    </source>
</evidence>
<dbReference type="GO" id="GO:0003755">
    <property type="term" value="F:peptidyl-prolyl cis-trans isomerase activity"/>
    <property type="evidence" value="ECO:0007669"/>
    <property type="project" value="InterPro"/>
</dbReference>
<comment type="caution">
    <text evidence="10">The sequence shown here is derived from an EMBL/GenBank/DDBJ whole genome shotgun (WGS) entry which is preliminary data.</text>
</comment>
<dbReference type="EMBL" id="VOPL01000001">
    <property type="protein sequence ID" value="TXB71342.1"/>
    <property type="molecule type" value="Genomic_DNA"/>
</dbReference>
<evidence type="ECO:0000256" key="7">
    <source>
        <dbReference type="ARBA" id="ARBA00038408"/>
    </source>
</evidence>
<organism evidence="10 11">
    <name type="scientific">Paracoccus aurantiacus</name>
    <dbReference type="NCBI Taxonomy" id="2599412"/>
    <lineage>
        <taxon>Bacteria</taxon>
        <taxon>Pseudomonadati</taxon>
        <taxon>Pseudomonadota</taxon>
        <taxon>Alphaproteobacteria</taxon>
        <taxon>Rhodobacterales</taxon>
        <taxon>Paracoccaceae</taxon>
        <taxon>Paracoccus</taxon>
    </lineage>
</organism>
<comment type="similarity">
    <text evidence="7">Belongs to the PpiD chaperone family.</text>
</comment>
<comment type="subcellular location">
    <subcellularLocation>
        <location evidence="1">Cell membrane</location>
        <topology evidence="1">Single-pass type II membrane protein</topology>
    </subcellularLocation>
</comment>
<feature type="region of interest" description="Disordered" evidence="8">
    <location>
        <begin position="507"/>
        <end position="528"/>
    </location>
</feature>
<evidence type="ECO:0000256" key="2">
    <source>
        <dbReference type="ARBA" id="ARBA00022475"/>
    </source>
</evidence>
<dbReference type="Pfam" id="PF13145">
    <property type="entry name" value="Rotamase_2"/>
    <property type="match status" value="1"/>
</dbReference>
<dbReference type="GO" id="GO:0005886">
    <property type="term" value="C:plasma membrane"/>
    <property type="evidence" value="ECO:0007669"/>
    <property type="project" value="UniProtKB-SubCell"/>
</dbReference>
<sequence length="642" mass="68892">MRTKGKSTIVWILMGLLLLGLGGFGVTNFSGSSTEIGSVGETEIDGQTYYNSLDAQISNFSRQTGQRLTMEQARNMGLVDAVRAQLFSTAALAEEARQAGISVGDQAVADAITTAPAFQGPGGFDRAAYGESLRRQGMTEERFERDVRSDLSRTILQAAVVAGVQAPKTQVDQTADWRLEKRDISWVELTPADLAAPVSPASDEILQAWHQANADRFTSPEIRKISYIWLTPEMLADKVQLDDTALRDLYESKSAEYNQPARRLVSRLVYENQDAAAAAKARLDAGEVDFEQLAAERGLSLADTDLGEMTEAQLGSAGAEVFSAADNGVIGPVETDLGPALFSVNAILDPVSVSYEDALPDLRAEAAADRARRLIEDQSAGIEDLLAGGATLEQVADETELELGQIDWSDEVEAAPGEIGGYPSFREHAAAISDRDFPELFELEDGGVFALRLDEIVPPALIPFDQVRDAVAADWAQGEAHRQLVALAEERKLDAVSETIPAIAPVHSDTAADNGSDAGAQSLADQTPANQAAALDWNTETGIMRDGFIETAPPKLVEDAFKLADGETEIVDDGGRVALVRVDRIEPADLGSDIAKDVLSNIEDRLGQSLQMDLYDYFSRAAQAQNGVVLNQPGIAAVESRL</sequence>
<evidence type="ECO:0000256" key="4">
    <source>
        <dbReference type="ARBA" id="ARBA00022989"/>
    </source>
</evidence>
<gene>
    <name evidence="10" type="ORF">FQV27_02985</name>
</gene>